<name>A0ABD1FE82_HYPHA</name>
<feature type="region of interest" description="Disordered" evidence="1">
    <location>
        <begin position="261"/>
        <end position="361"/>
    </location>
</feature>
<comment type="caution">
    <text evidence="3">The sequence shown here is derived from an EMBL/GenBank/DDBJ whole genome shotgun (WGS) entry which is preliminary data.</text>
</comment>
<organism evidence="3 4">
    <name type="scientific">Hypothenemus hampei</name>
    <name type="common">Coffee berry borer</name>
    <dbReference type="NCBI Taxonomy" id="57062"/>
    <lineage>
        <taxon>Eukaryota</taxon>
        <taxon>Metazoa</taxon>
        <taxon>Ecdysozoa</taxon>
        <taxon>Arthropoda</taxon>
        <taxon>Hexapoda</taxon>
        <taxon>Insecta</taxon>
        <taxon>Pterygota</taxon>
        <taxon>Neoptera</taxon>
        <taxon>Endopterygota</taxon>
        <taxon>Coleoptera</taxon>
        <taxon>Polyphaga</taxon>
        <taxon>Cucujiformia</taxon>
        <taxon>Curculionidae</taxon>
        <taxon>Scolytinae</taxon>
        <taxon>Hypothenemus</taxon>
    </lineage>
</organism>
<dbReference type="EMBL" id="JBDJPC010000001">
    <property type="protein sequence ID" value="KAL1517589.1"/>
    <property type="molecule type" value="Genomic_DNA"/>
</dbReference>
<accession>A0ABD1FE82</accession>
<sequence length="376" mass="42242">MSATPLRENNIYQPLVLTAAILGIFQGIAWTGLSIAAIIVYYSDDPPSVWSFAIYIYESYIYKDADSEDYLTGSEFIYIYFVYLVISVTWLVVSLCLLWATRRKKFGKIYYKSILAWIVVASLTVLLDLIVVCIVGYNYATVYNKYWDQVSGIDGSTTSPTTTTAGPDESDDDSNTYLKIIATAVAAGSNNSVSRTHLVAQGIVMTIAARGFVLWIVNVIFIIVLFKHALQLQKKQAYAKNSIGRDDYSSSRVPWRNTMSAYDNPSLTPDTQPSVFKFPPLNRSEREHNPRRYPSSNVLYNENSRPQSKQYMDLQSPSRTPTYVDLDRTAKIGRPTGQRNTSLAVHSPQIPDPDYSPPGSVNVRSALRPKTNYAMY</sequence>
<evidence type="ECO:0000313" key="3">
    <source>
        <dbReference type="EMBL" id="KAL1517589.1"/>
    </source>
</evidence>
<protein>
    <submittedName>
        <fullName evidence="3">Uncharacterized protein</fullName>
    </submittedName>
</protein>
<reference evidence="3 4" key="1">
    <citation type="submission" date="2024-05" db="EMBL/GenBank/DDBJ databases">
        <title>Genetic variation in Jamaican populations of the coffee berry borer (Hypothenemus hampei).</title>
        <authorList>
            <person name="Errbii M."/>
            <person name="Myrie A."/>
        </authorList>
    </citation>
    <scope>NUCLEOTIDE SEQUENCE [LARGE SCALE GENOMIC DNA]</scope>
    <source>
        <strain evidence="3">JA-Hopewell-2020-01-JO</strain>
        <tissue evidence="3">Whole body</tissue>
    </source>
</reference>
<dbReference type="AlphaFoldDB" id="A0ABD1FE82"/>
<feature type="transmembrane region" description="Helical" evidence="2">
    <location>
        <begin position="113"/>
        <end position="137"/>
    </location>
</feature>
<evidence type="ECO:0000256" key="1">
    <source>
        <dbReference type="SAM" id="MobiDB-lite"/>
    </source>
</evidence>
<feature type="compositionally biased region" description="Polar residues" evidence="1">
    <location>
        <begin position="294"/>
        <end position="321"/>
    </location>
</feature>
<feature type="transmembrane region" description="Helical" evidence="2">
    <location>
        <begin position="77"/>
        <end position="101"/>
    </location>
</feature>
<dbReference type="Proteomes" id="UP001566132">
    <property type="component" value="Unassembled WGS sequence"/>
</dbReference>
<feature type="transmembrane region" description="Helical" evidence="2">
    <location>
        <begin position="12"/>
        <end position="42"/>
    </location>
</feature>
<keyword evidence="4" id="KW-1185">Reference proteome</keyword>
<evidence type="ECO:0000256" key="2">
    <source>
        <dbReference type="SAM" id="Phobius"/>
    </source>
</evidence>
<keyword evidence="2" id="KW-0812">Transmembrane</keyword>
<gene>
    <name evidence="3" type="ORF">ABEB36_001331</name>
</gene>
<feature type="transmembrane region" description="Helical" evidence="2">
    <location>
        <begin position="198"/>
        <end position="226"/>
    </location>
</feature>
<proteinExistence type="predicted"/>
<keyword evidence="2" id="KW-1133">Transmembrane helix</keyword>
<evidence type="ECO:0000313" key="4">
    <source>
        <dbReference type="Proteomes" id="UP001566132"/>
    </source>
</evidence>
<feature type="compositionally biased region" description="Polar residues" evidence="1">
    <location>
        <begin position="261"/>
        <end position="274"/>
    </location>
</feature>
<keyword evidence="2" id="KW-0472">Membrane</keyword>